<dbReference type="SUPFAM" id="SSF53092">
    <property type="entry name" value="Creatinase/prolidase N-terminal domain"/>
    <property type="match status" value="1"/>
</dbReference>
<dbReference type="InterPro" id="IPR029149">
    <property type="entry name" value="Creatin/AminoP/Spt16_N"/>
</dbReference>
<dbReference type="EMBL" id="BSVB01000001">
    <property type="protein sequence ID" value="GMA95006.1"/>
    <property type="molecule type" value="Genomic_DNA"/>
</dbReference>
<evidence type="ECO:0000256" key="1">
    <source>
        <dbReference type="SAM" id="MobiDB-lite"/>
    </source>
</evidence>
<name>A0ABQ6K328_9MICO</name>
<organism evidence="2 3">
    <name type="scientific">Pseudolysinimonas kribbensis</name>
    <dbReference type="NCBI Taxonomy" id="433641"/>
    <lineage>
        <taxon>Bacteria</taxon>
        <taxon>Bacillati</taxon>
        <taxon>Actinomycetota</taxon>
        <taxon>Actinomycetes</taxon>
        <taxon>Micrococcales</taxon>
        <taxon>Microbacteriaceae</taxon>
        <taxon>Pseudolysinimonas</taxon>
    </lineage>
</organism>
<keyword evidence="3" id="KW-1185">Reference proteome</keyword>
<reference evidence="3" key="1">
    <citation type="journal article" date="2019" name="Int. J. Syst. Evol. Microbiol.">
        <title>The Global Catalogue of Microorganisms (GCM) 10K type strain sequencing project: providing services to taxonomists for standard genome sequencing and annotation.</title>
        <authorList>
            <consortium name="The Broad Institute Genomics Platform"/>
            <consortium name="The Broad Institute Genome Sequencing Center for Infectious Disease"/>
            <person name="Wu L."/>
            <person name="Ma J."/>
        </authorList>
    </citation>
    <scope>NUCLEOTIDE SEQUENCE [LARGE SCALE GENOMIC DNA]</scope>
    <source>
        <strain evidence="3">NBRC 108894</strain>
    </source>
</reference>
<dbReference type="Gene3D" id="3.40.350.10">
    <property type="entry name" value="Creatinase/prolidase N-terminal domain"/>
    <property type="match status" value="1"/>
</dbReference>
<dbReference type="RefSeq" id="WP_284253861.1">
    <property type="nucleotide sequence ID" value="NZ_BSVB01000001.1"/>
</dbReference>
<accession>A0ABQ6K328</accession>
<protein>
    <recommendedName>
        <fullName evidence="4">Creatinase N-terminal domain-containing protein</fullName>
    </recommendedName>
</protein>
<feature type="compositionally biased region" description="Low complexity" evidence="1">
    <location>
        <begin position="115"/>
        <end position="136"/>
    </location>
</feature>
<dbReference type="Proteomes" id="UP001157034">
    <property type="component" value="Unassembled WGS sequence"/>
</dbReference>
<evidence type="ECO:0000313" key="3">
    <source>
        <dbReference type="Proteomes" id="UP001157034"/>
    </source>
</evidence>
<comment type="caution">
    <text evidence="2">The sequence shown here is derived from an EMBL/GenBank/DDBJ whole genome shotgun (WGS) entry which is preliminary data.</text>
</comment>
<gene>
    <name evidence="2" type="ORF">GCM10025881_18300</name>
</gene>
<proteinExistence type="predicted"/>
<evidence type="ECO:0000313" key="2">
    <source>
        <dbReference type="EMBL" id="GMA95006.1"/>
    </source>
</evidence>
<sequence length="136" mass="14530">MNRPTDRVRKLARLRAIIDARGAEGLLLTSAESLAWLFDGARVSVPLGGPAVLTAAVDADGSIFVHAPANEVDRLREEELGGGVRIQELPWFEPLPVAADGWLTEGDVVPELRAARASSCPPSSSAIARSAPRWPR</sequence>
<evidence type="ECO:0008006" key="4">
    <source>
        <dbReference type="Google" id="ProtNLM"/>
    </source>
</evidence>
<feature type="region of interest" description="Disordered" evidence="1">
    <location>
        <begin position="114"/>
        <end position="136"/>
    </location>
</feature>